<dbReference type="InterPro" id="IPR004633">
    <property type="entry name" value="NaPi_cotrn-rel/YqeW-like"/>
</dbReference>
<keyword evidence="9" id="KW-1185">Reference proteome</keyword>
<dbReference type="SUPFAM" id="SSF109755">
    <property type="entry name" value="PhoU-like"/>
    <property type="match status" value="1"/>
</dbReference>
<dbReference type="Pfam" id="PF01895">
    <property type="entry name" value="PhoU"/>
    <property type="match status" value="2"/>
</dbReference>
<evidence type="ECO:0000256" key="5">
    <source>
        <dbReference type="ARBA" id="ARBA00023136"/>
    </source>
</evidence>
<dbReference type="Proteomes" id="UP000182508">
    <property type="component" value="Unassembled WGS sequence"/>
</dbReference>
<feature type="transmembrane region" description="Helical" evidence="6">
    <location>
        <begin position="45"/>
        <end position="63"/>
    </location>
</feature>
<evidence type="ECO:0000256" key="1">
    <source>
        <dbReference type="ARBA" id="ARBA00004651"/>
    </source>
</evidence>
<feature type="transmembrane region" description="Helical" evidence="6">
    <location>
        <begin position="138"/>
        <end position="156"/>
    </location>
</feature>
<evidence type="ECO:0000313" key="9">
    <source>
        <dbReference type="Proteomes" id="UP000182508"/>
    </source>
</evidence>
<dbReference type="Gene3D" id="1.20.58.220">
    <property type="entry name" value="Phosphate transport system protein phou homolog 2, domain 2"/>
    <property type="match status" value="1"/>
</dbReference>
<proteinExistence type="predicted"/>
<feature type="domain" description="PhoU" evidence="7">
    <location>
        <begin position="349"/>
        <end position="434"/>
    </location>
</feature>
<evidence type="ECO:0000256" key="6">
    <source>
        <dbReference type="SAM" id="Phobius"/>
    </source>
</evidence>
<accession>A0A1G6D6M6</accession>
<evidence type="ECO:0000313" key="8">
    <source>
        <dbReference type="EMBL" id="SDB40565.1"/>
    </source>
</evidence>
<keyword evidence="3 6" id="KW-0812">Transmembrane</keyword>
<dbReference type="PANTHER" id="PTHR10010:SF46">
    <property type="entry name" value="SODIUM-DEPENDENT PHOSPHATE TRANSPORT PROTEIN 2B"/>
    <property type="match status" value="1"/>
</dbReference>
<evidence type="ECO:0000256" key="3">
    <source>
        <dbReference type="ARBA" id="ARBA00022692"/>
    </source>
</evidence>
<dbReference type="InterPro" id="IPR003841">
    <property type="entry name" value="Na/Pi_transpt"/>
</dbReference>
<dbReference type="Pfam" id="PF02690">
    <property type="entry name" value="Na_Pi_cotrans"/>
    <property type="match status" value="2"/>
</dbReference>
<dbReference type="NCBIfam" id="NF037997">
    <property type="entry name" value="Na_Pi_symport"/>
    <property type="match status" value="1"/>
</dbReference>
<feature type="transmembrane region" description="Helical" evidence="6">
    <location>
        <begin position="293"/>
        <end position="314"/>
    </location>
</feature>
<feature type="domain" description="PhoU" evidence="7">
    <location>
        <begin position="454"/>
        <end position="538"/>
    </location>
</feature>
<dbReference type="RefSeq" id="WP_074486539.1">
    <property type="nucleotide sequence ID" value="NZ_FMXP01000032.1"/>
</dbReference>
<dbReference type="eggNOG" id="COG1283">
    <property type="taxonomic scope" value="Bacteria"/>
</dbReference>
<keyword evidence="4 6" id="KW-1133">Transmembrane helix</keyword>
<feature type="transmembrane region" description="Helical" evidence="6">
    <location>
        <begin position="69"/>
        <end position="91"/>
    </location>
</feature>
<dbReference type="PANTHER" id="PTHR10010">
    <property type="entry name" value="SOLUTE CARRIER FAMILY 34 SODIUM PHOSPHATE , MEMBER 2-RELATED"/>
    <property type="match status" value="1"/>
</dbReference>
<dbReference type="InterPro" id="IPR038078">
    <property type="entry name" value="PhoU-like_sf"/>
</dbReference>
<evidence type="ECO:0000256" key="4">
    <source>
        <dbReference type="ARBA" id="ARBA00022989"/>
    </source>
</evidence>
<feature type="transmembrane region" description="Helical" evidence="6">
    <location>
        <begin position="103"/>
        <end position="126"/>
    </location>
</feature>
<feature type="transmembrane region" description="Helical" evidence="6">
    <location>
        <begin position="6"/>
        <end position="25"/>
    </location>
</feature>
<dbReference type="STRING" id="439219.SAMN02910293_02002"/>
<dbReference type="EMBL" id="FMXP01000032">
    <property type="protein sequence ID" value="SDB40565.1"/>
    <property type="molecule type" value="Genomic_DNA"/>
</dbReference>
<dbReference type="GO" id="GO:0005886">
    <property type="term" value="C:plasma membrane"/>
    <property type="evidence" value="ECO:0007669"/>
    <property type="project" value="UniProtKB-SubCell"/>
</dbReference>
<dbReference type="GO" id="GO:0005436">
    <property type="term" value="F:sodium:phosphate symporter activity"/>
    <property type="evidence" value="ECO:0007669"/>
    <property type="project" value="InterPro"/>
</dbReference>
<dbReference type="GO" id="GO:0044341">
    <property type="term" value="P:sodium-dependent phosphate transport"/>
    <property type="evidence" value="ECO:0007669"/>
    <property type="project" value="InterPro"/>
</dbReference>
<keyword evidence="2" id="KW-1003">Cell membrane</keyword>
<dbReference type="InterPro" id="IPR026022">
    <property type="entry name" value="PhoU_dom"/>
</dbReference>
<keyword evidence="5 6" id="KW-0472">Membrane</keyword>
<name>A0A1G6D6M6_9STRE</name>
<evidence type="ECO:0000259" key="7">
    <source>
        <dbReference type="Pfam" id="PF01895"/>
    </source>
</evidence>
<reference evidence="8 9" key="1">
    <citation type="submission" date="2016-10" db="EMBL/GenBank/DDBJ databases">
        <authorList>
            <person name="de Groot N.N."/>
        </authorList>
    </citation>
    <scope>NUCLEOTIDE SEQUENCE [LARGE SCALE GENOMIC DNA]</scope>
    <source>
        <strain evidence="8 9">A-4</strain>
    </source>
</reference>
<dbReference type="AlphaFoldDB" id="A0A1G6D6M6"/>
<feature type="transmembrane region" description="Helical" evidence="6">
    <location>
        <begin position="248"/>
        <end position="273"/>
    </location>
</feature>
<comment type="subcellular location">
    <subcellularLocation>
        <location evidence="1">Cell membrane</location>
        <topology evidence="1">Multi-pass membrane protein</topology>
    </subcellularLocation>
</comment>
<protein>
    <submittedName>
        <fullName evidence="8">Phosphate:Na+ symporter</fullName>
    </submittedName>
</protein>
<dbReference type="NCBIfam" id="TIGR00704">
    <property type="entry name" value="NaPi_cotrn_rel"/>
    <property type="match status" value="1"/>
</dbReference>
<gene>
    <name evidence="8" type="ORF">SAMN02910293_02002</name>
</gene>
<evidence type="ECO:0000256" key="2">
    <source>
        <dbReference type="ARBA" id="ARBA00022475"/>
    </source>
</evidence>
<organism evidence="8 9">
    <name type="scientific">Streptococcus henryi</name>
    <dbReference type="NCBI Taxonomy" id="439219"/>
    <lineage>
        <taxon>Bacteria</taxon>
        <taxon>Bacillati</taxon>
        <taxon>Bacillota</taxon>
        <taxon>Bacilli</taxon>
        <taxon>Lactobacillales</taxon>
        <taxon>Streptococcaceae</taxon>
        <taxon>Streptococcus</taxon>
    </lineage>
</organism>
<feature type="transmembrane region" description="Helical" evidence="6">
    <location>
        <begin position="177"/>
        <end position="203"/>
    </location>
</feature>
<feature type="transmembrane region" description="Helical" evidence="6">
    <location>
        <begin position="215"/>
        <end position="236"/>
    </location>
</feature>
<sequence>MSVNWQEIAFGFFGGLGLFLFSIKYMGDGLQQAAGDRLRYYIDKYTSNPFLGILVGLAMSALIQSSSGVTVITVGLVSAGLLTLRQAIGIVMGANIGTTVTSFLIGFNLGDYALPMIFLGAALLFFTSNRQLNNIGRIIFGVGGIFFSLSVMSDAMEPLKSVPAFQEYLATLGDKPIMGVLIGTGLTMLIQSSAAIIGIVQGLHASELLDLQGSIPILLGSNIGTCITAVFAAIGANVSAKRVAGAHVLFNVIGTVIFMIFLVPFTALIHWMQGVWNLSPAMSVAFAHGAFNITNTILLFPFIGALALLVTKLIPGEDEVLKYEPLYLDRLVLKQAPAIALGNAKKELIHLGAYATQTFEAAFSFIETSNEKYADKAEKYEHAVNTIDEELTKYLIELSGETLTQHESTVLSSILDSSRDLERIGDHGVNLVRLMEHNISKDITFSAAAVKELDKLYHMTHSMILDALKAVAYDERDLAEELVDRHKEIARFERQIRKRHIERMNSGECTPLAGINFIDLITPCTRISDHAMNLAEKVIEKQI</sequence>